<dbReference type="InterPro" id="IPR044770">
    <property type="entry name" value="MFS_spinster-like"/>
</dbReference>
<sequence>MGTHDKVLEETVHTKSAQGNDEFPVQQPGLSESQLHHSADNQSPSQKPSILHLSHIYLSIFILFINYFLAQYDKFILSYFRSQVTSSLHINETQYALLSGYSTGIVYALLALPVAFIADYTAARVWTLSIAACWWSLCVVFQGLSHTFGQVYCARLGMGIGQAAVEALSISLISDLVTWRNVFIGNSFFYVGVYVGEAVSGQIATAFTKTDTSWQVAMRAIGICGIVVAVLLRLILREPSRRRSLVQDEEDGIAADGEMVPGMGSFPHTRERSFKAVKRDVYTTCQYLLRMHSFWLLLLSSSFRLLAGNVFGYYMPGYLSTLYPNTANLLSRYGIIVGTVGTATVLLGGLLTALFWHRTKLMPIYLTAVGGMISSIFVLLMVFSRDIADDDEQRGVRTLYGVMCGAYLTAELWLGCLFALIALLLPPAYKTFGLAIWSSVQVLMYSSGPEIIGLALRNTDPESQAYITTTRDCLAVIIVIGYWACGIGLLAAIPLLKRDLRRDFVRGKLSQRRRLAFGGFGVAVAVLVIVLFTVSLVYSV</sequence>
<keyword evidence="2" id="KW-0813">Transport</keyword>
<feature type="transmembrane region" description="Helical" evidence="8">
    <location>
        <begin position="335"/>
        <end position="356"/>
    </location>
</feature>
<name>A0A1Y1YKN8_9PLEO</name>
<feature type="transmembrane region" description="Helical" evidence="8">
    <location>
        <begin position="363"/>
        <end position="384"/>
    </location>
</feature>
<comment type="subcellular location">
    <subcellularLocation>
        <location evidence="1">Membrane</location>
        <topology evidence="1">Multi-pass membrane protein</topology>
    </subcellularLocation>
</comment>
<dbReference type="PANTHER" id="PTHR23505">
    <property type="entry name" value="SPINSTER"/>
    <property type="match status" value="1"/>
</dbReference>
<dbReference type="Proteomes" id="UP000193144">
    <property type="component" value="Unassembled WGS sequence"/>
</dbReference>
<feature type="transmembrane region" description="Helical" evidence="8">
    <location>
        <begin position="50"/>
        <end position="70"/>
    </location>
</feature>
<keyword evidence="5 8" id="KW-0472">Membrane</keyword>
<feature type="domain" description="Major facilitator superfamily (MFS) profile" evidence="9">
    <location>
        <begin position="59"/>
        <end position="540"/>
    </location>
</feature>
<dbReference type="Pfam" id="PF07690">
    <property type="entry name" value="MFS_1"/>
    <property type="match status" value="1"/>
</dbReference>
<keyword evidence="3 8" id="KW-0812">Transmembrane</keyword>
<dbReference type="GO" id="GO:0022857">
    <property type="term" value="F:transmembrane transporter activity"/>
    <property type="evidence" value="ECO:0007669"/>
    <property type="project" value="InterPro"/>
</dbReference>
<dbReference type="EMBL" id="MCFA01000217">
    <property type="protein sequence ID" value="ORX98306.1"/>
    <property type="molecule type" value="Genomic_DNA"/>
</dbReference>
<organism evidence="10 11">
    <name type="scientific">Clohesyomyces aquaticus</name>
    <dbReference type="NCBI Taxonomy" id="1231657"/>
    <lineage>
        <taxon>Eukaryota</taxon>
        <taxon>Fungi</taxon>
        <taxon>Dikarya</taxon>
        <taxon>Ascomycota</taxon>
        <taxon>Pezizomycotina</taxon>
        <taxon>Dothideomycetes</taxon>
        <taxon>Pleosporomycetidae</taxon>
        <taxon>Pleosporales</taxon>
        <taxon>Lindgomycetaceae</taxon>
        <taxon>Clohesyomyces</taxon>
    </lineage>
</organism>
<accession>A0A1Y1YKN8</accession>
<feature type="transmembrane region" description="Helical" evidence="8">
    <location>
        <begin position="432"/>
        <end position="454"/>
    </location>
</feature>
<feature type="transmembrane region" description="Helical" evidence="8">
    <location>
        <begin position="294"/>
        <end position="315"/>
    </location>
</feature>
<dbReference type="InterPro" id="IPR020846">
    <property type="entry name" value="MFS_dom"/>
</dbReference>
<dbReference type="InterPro" id="IPR011701">
    <property type="entry name" value="MFS"/>
</dbReference>
<evidence type="ECO:0000256" key="1">
    <source>
        <dbReference type="ARBA" id="ARBA00004141"/>
    </source>
</evidence>
<evidence type="ECO:0000256" key="4">
    <source>
        <dbReference type="ARBA" id="ARBA00022989"/>
    </source>
</evidence>
<dbReference type="InterPro" id="IPR036259">
    <property type="entry name" value="MFS_trans_sf"/>
</dbReference>
<dbReference type="PROSITE" id="PS50850">
    <property type="entry name" value="MFS"/>
    <property type="match status" value="1"/>
</dbReference>
<dbReference type="PANTHER" id="PTHR23505:SF79">
    <property type="entry name" value="PROTEIN SPINSTER"/>
    <property type="match status" value="1"/>
</dbReference>
<evidence type="ECO:0000313" key="11">
    <source>
        <dbReference type="Proteomes" id="UP000193144"/>
    </source>
</evidence>
<dbReference type="Gene3D" id="1.20.1250.20">
    <property type="entry name" value="MFS general substrate transporter like domains"/>
    <property type="match status" value="1"/>
</dbReference>
<gene>
    <name evidence="10" type="ORF">BCR34DRAFT_668736</name>
</gene>
<dbReference type="GO" id="GO:0016020">
    <property type="term" value="C:membrane"/>
    <property type="evidence" value="ECO:0007669"/>
    <property type="project" value="UniProtKB-SubCell"/>
</dbReference>
<feature type="region of interest" description="Disordered" evidence="7">
    <location>
        <begin position="1"/>
        <end position="24"/>
    </location>
</feature>
<protein>
    <submittedName>
        <fullName evidence="10">Major facilitator superfamily domain-containing protein</fullName>
    </submittedName>
</protein>
<feature type="transmembrane region" description="Helical" evidence="8">
    <location>
        <begin position="214"/>
        <end position="236"/>
    </location>
</feature>
<evidence type="ECO:0000256" key="6">
    <source>
        <dbReference type="ARBA" id="ARBA00024338"/>
    </source>
</evidence>
<feature type="transmembrane region" description="Helical" evidence="8">
    <location>
        <begin position="95"/>
        <end position="118"/>
    </location>
</feature>
<evidence type="ECO:0000256" key="3">
    <source>
        <dbReference type="ARBA" id="ARBA00022692"/>
    </source>
</evidence>
<evidence type="ECO:0000256" key="2">
    <source>
        <dbReference type="ARBA" id="ARBA00022448"/>
    </source>
</evidence>
<feature type="transmembrane region" description="Helical" evidence="8">
    <location>
        <begin position="474"/>
        <end position="496"/>
    </location>
</feature>
<dbReference type="STRING" id="1231657.A0A1Y1YKN8"/>
<dbReference type="AlphaFoldDB" id="A0A1Y1YKN8"/>
<keyword evidence="4 8" id="KW-1133">Transmembrane helix</keyword>
<reference evidence="10 11" key="1">
    <citation type="submission" date="2016-07" db="EMBL/GenBank/DDBJ databases">
        <title>Pervasive Adenine N6-methylation of Active Genes in Fungi.</title>
        <authorList>
            <consortium name="DOE Joint Genome Institute"/>
            <person name="Mondo S.J."/>
            <person name="Dannebaum R.O."/>
            <person name="Kuo R.C."/>
            <person name="Labutti K."/>
            <person name="Haridas S."/>
            <person name="Kuo A."/>
            <person name="Salamov A."/>
            <person name="Ahrendt S.R."/>
            <person name="Lipzen A."/>
            <person name="Sullivan W."/>
            <person name="Andreopoulos W.B."/>
            <person name="Clum A."/>
            <person name="Lindquist E."/>
            <person name="Daum C."/>
            <person name="Ramamoorthy G.K."/>
            <person name="Gryganskyi A."/>
            <person name="Culley D."/>
            <person name="Magnuson J.K."/>
            <person name="James T.Y."/>
            <person name="O'Malley M.A."/>
            <person name="Stajich J.E."/>
            <person name="Spatafora J.W."/>
            <person name="Visel A."/>
            <person name="Grigoriev I.V."/>
        </authorList>
    </citation>
    <scope>NUCLEOTIDE SEQUENCE [LARGE SCALE GENOMIC DNA]</scope>
    <source>
        <strain evidence="10 11">CBS 115471</strain>
    </source>
</reference>
<comment type="caution">
    <text evidence="10">The sequence shown here is derived from an EMBL/GenBank/DDBJ whole genome shotgun (WGS) entry which is preliminary data.</text>
</comment>
<dbReference type="SUPFAM" id="SSF103473">
    <property type="entry name" value="MFS general substrate transporter"/>
    <property type="match status" value="1"/>
</dbReference>
<feature type="transmembrane region" description="Helical" evidence="8">
    <location>
        <begin position="517"/>
        <end position="538"/>
    </location>
</feature>
<comment type="similarity">
    <text evidence="6">Belongs to the major facilitator superfamily. Spinster (TC 2.A.1.49) family.</text>
</comment>
<feature type="transmembrane region" description="Helical" evidence="8">
    <location>
        <begin position="125"/>
        <end position="144"/>
    </location>
</feature>
<evidence type="ECO:0000313" key="10">
    <source>
        <dbReference type="EMBL" id="ORX98306.1"/>
    </source>
</evidence>
<evidence type="ECO:0000256" key="7">
    <source>
        <dbReference type="SAM" id="MobiDB-lite"/>
    </source>
</evidence>
<evidence type="ECO:0000256" key="5">
    <source>
        <dbReference type="ARBA" id="ARBA00023136"/>
    </source>
</evidence>
<dbReference type="OrthoDB" id="3639251at2759"/>
<keyword evidence="11" id="KW-1185">Reference proteome</keyword>
<feature type="transmembrane region" description="Helical" evidence="8">
    <location>
        <begin position="399"/>
        <end position="425"/>
    </location>
</feature>
<feature type="transmembrane region" description="Helical" evidence="8">
    <location>
        <begin position="188"/>
        <end position="208"/>
    </location>
</feature>
<feature type="compositionally biased region" description="Basic and acidic residues" evidence="7">
    <location>
        <begin position="1"/>
        <end position="13"/>
    </location>
</feature>
<proteinExistence type="inferred from homology"/>
<evidence type="ECO:0000259" key="9">
    <source>
        <dbReference type="PROSITE" id="PS50850"/>
    </source>
</evidence>
<evidence type="ECO:0000256" key="8">
    <source>
        <dbReference type="SAM" id="Phobius"/>
    </source>
</evidence>